<gene>
    <name evidence="1" type="ORF">UFOPK2366_01125</name>
</gene>
<evidence type="ECO:0000313" key="1">
    <source>
        <dbReference type="EMBL" id="CAB4698206.1"/>
    </source>
</evidence>
<dbReference type="InterPro" id="IPR011006">
    <property type="entry name" value="CheY-like_superfamily"/>
</dbReference>
<dbReference type="EMBL" id="CAEZXM010000205">
    <property type="protein sequence ID" value="CAB4698206.1"/>
    <property type="molecule type" value="Genomic_DNA"/>
</dbReference>
<accession>A0A6J6PHW4</accession>
<reference evidence="1" key="1">
    <citation type="submission" date="2020-05" db="EMBL/GenBank/DDBJ databases">
        <authorList>
            <person name="Chiriac C."/>
            <person name="Salcher M."/>
            <person name="Ghai R."/>
            <person name="Kavagutti S V."/>
        </authorList>
    </citation>
    <scope>NUCLEOTIDE SEQUENCE</scope>
</reference>
<dbReference type="Gene3D" id="3.40.50.2300">
    <property type="match status" value="1"/>
</dbReference>
<dbReference type="SUPFAM" id="SSF52172">
    <property type="entry name" value="CheY-like"/>
    <property type="match status" value="1"/>
</dbReference>
<organism evidence="1">
    <name type="scientific">freshwater metagenome</name>
    <dbReference type="NCBI Taxonomy" id="449393"/>
    <lineage>
        <taxon>unclassified sequences</taxon>
        <taxon>metagenomes</taxon>
        <taxon>ecological metagenomes</taxon>
    </lineage>
</organism>
<dbReference type="AlphaFoldDB" id="A0A6J6PHW4"/>
<protein>
    <submittedName>
        <fullName evidence="1">Unannotated protein</fullName>
    </submittedName>
</protein>
<proteinExistence type="predicted"/>
<sequence length="235" mass="25217">MAQLLLVDDASALAELFALAIESKLGHSVAVAVALADVGDALKKIDHLDLAIVDLSFPQEQGTGLDALAEIHLAVPSAKLAIITQGDLWVAQVLRDAWELLPIATVISKSAPLAYQLGAIESVVTTGSAPVDPAVQTLLPATRSPYRTLSSFASLVHHGGHAKLWTALLSSNDPSYKEIADISGLKLNTVKNYRAQLLPDLVAHGLEDPTLREMRDFAIRCRPFLTPYLDVRDCK</sequence>
<name>A0A6J6PHW4_9ZZZZ</name>